<organism evidence="3 4">
    <name type="scientific">Thermobacillus xylanilyticus</name>
    <dbReference type="NCBI Taxonomy" id="76633"/>
    <lineage>
        <taxon>Bacteria</taxon>
        <taxon>Bacillati</taxon>
        <taxon>Bacillota</taxon>
        <taxon>Bacilli</taxon>
        <taxon>Bacillales</taxon>
        <taxon>Paenibacillaceae</taxon>
        <taxon>Thermobacillus</taxon>
    </lineage>
</organism>
<name>A0ABM8V783_THEXY</name>
<reference evidence="3 4" key="1">
    <citation type="submission" date="2021-04" db="EMBL/GenBank/DDBJ databases">
        <authorList>
            <person name="Rakotoarivonina H."/>
        </authorList>
    </citation>
    <scope>NUCLEOTIDE SEQUENCE [LARGE SCALE GENOMIC DNA]</scope>
    <source>
        <strain evidence="3 4">XE</strain>
    </source>
</reference>
<sequence length="229" mass="25683">MSILARFRDIMAANFNALLDKAEDPEKMIDQYLRNLNSDLGKVKSETAAVIAEERRTKREYDENQEEIAKLEQYAIKALEAGNEADARKFLERKAAAAANAESLHKAWQIAASNAERMRQLHDKLVSDISELEKRRAMLKAKWSVAKTQQRINQITSSVTDSGRSLAAFERMEDKINRELDKAEALAELNAGATDDIEELKAKYDTPSGTSIDDELAALKARIQGKEQA</sequence>
<gene>
    <name evidence="3" type="primary">txxe 2471-ydjF</name>
    <name evidence="3" type="ORF">TXXE_14115</name>
</gene>
<accession>A0ABM8V783</accession>
<feature type="coiled-coil region" evidence="2">
    <location>
        <begin position="166"/>
        <end position="203"/>
    </location>
</feature>
<dbReference type="RefSeq" id="WP_213485164.1">
    <property type="nucleotide sequence ID" value="NZ_CAJRAY010000075.1"/>
</dbReference>
<dbReference type="InterPro" id="IPR007157">
    <property type="entry name" value="PspA_VIPP1"/>
</dbReference>
<evidence type="ECO:0000256" key="1">
    <source>
        <dbReference type="ARBA" id="ARBA00043985"/>
    </source>
</evidence>
<dbReference type="PANTHER" id="PTHR31088">
    <property type="entry name" value="MEMBRANE-ASSOCIATED PROTEIN VIPP1, CHLOROPLASTIC"/>
    <property type="match status" value="1"/>
</dbReference>
<evidence type="ECO:0000313" key="3">
    <source>
        <dbReference type="EMBL" id="CAG5090429.1"/>
    </source>
</evidence>
<dbReference type="PANTHER" id="PTHR31088:SF6">
    <property type="entry name" value="PHAGE SHOCK PROTEIN A"/>
    <property type="match status" value="1"/>
</dbReference>
<proteinExistence type="inferred from homology"/>
<feature type="coiled-coil region" evidence="2">
    <location>
        <begin position="115"/>
        <end position="142"/>
    </location>
</feature>
<dbReference type="EMBL" id="CAJRAY010000075">
    <property type="protein sequence ID" value="CAG5090429.1"/>
    <property type="molecule type" value="Genomic_DNA"/>
</dbReference>
<dbReference type="Proteomes" id="UP000681526">
    <property type="component" value="Unassembled WGS sequence"/>
</dbReference>
<evidence type="ECO:0000256" key="2">
    <source>
        <dbReference type="SAM" id="Coils"/>
    </source>
</evidence>
<dbReference type="Pfam" id="PF04012">
    <property type="entry name" value="PspA_IM30"/>
    <property type="match status" value="1"/>
</dbReference>
<comment type="similarity">
    <text evidence="1">Belongs to the PspA/Vipp/IM30 family.</text>
</comment>
<evidence type="ECO:0000313" key="4">
    <source>
        <dbReference type="Proteomes" id="UP000681526"/>
    </source>
</evidence>
<keyword evidence="4" id="KW-1185">Reference proteome</keyword>
<protein>
    <submittedName>
        <fullName evidence="3">Phage shock protein PspA</fullName>
    </submittedName>
</protein>
<comment type="caution">
    <text evidence="3">The sequence shown here is derived from an EMBL/GenBank/DDBJ whole genome shotgun (WGS) entry which is preliminary data.</text>
</comment>
<keyword evidence="2" id="KW-0175">Coiled coil</keyword>